<evidence type="ECO:0000313" key="4">
    <source>
        <dbReference type="Proteomes" id="UP000248798"/>
    </source>
</evidence>
<reference evidence="2 5" key="2">
    <citation type="submission" date="2019-02" db="EMBL/GenBank/DDBJ databases">
        <title>Complete genome sequence of Desulfobacter hydrogenophilus AcRS1.</title>
        <authorList>
            <person name="Marietou A."/>
            <person name="Lund M.B."/>
            <person name="Marshall I.P.G."/>
            <person name="Schreiber L."/>
            <person name="Jorgensen B."/>
        </authorList>
    </citation>
    <scope>NUCLEOTIDE SEQUENCE [LARGE SCALE GENOMIC DNA]</scope>
    <source>
        <strain evidence="2 5">AcRS1</strain>
    </source>
</reference>
<feature type="domain" description="Sucrose phosphatase-like" evidence="1">
    <location>
        <begin position="19"/>
        <end position="118"/>
    </location>
</feature>
<dbReference type="GO" id="GO:0003824">
    <property type="term" value="F:catalytic activity"/>
    <property type="evidence" value="ECO:0007669"/>
    <property type="project" value="UniProtKB-ARBA"/>
</dbReference>
<keyword evidence="5" id="KW-1185">Reference proteome</keyword>
<dbReference type="Proteomes" id="UP000248798">
    <property type="component" value="Unassembled WGS sequence"/>
</dbReference>
<dbReference type="EMBL" id="QLNI01000041">
    <property type="protein sequence ID" value="RAM00660.1"/>
    <property type="molecule type" value="Genomic_DNA"/>
</dbReference>
<dbReference type="Pfam" id="PF05116">
    <property type="entry name" value="S6PP"/>
    <property type="match status" value="1"/>
</dbReference>
<organism evidence="3 4">
    <name type="scientific">Desulfobacter hydrogenophilus</name>
    <dbReference type="NCBI Taxonomy" id="2291"/>
    <lineage>
        <taxon>Bacteria</taxon>
        <taxon>Pseudomonadati</taxon>
        <taxon>Thermodesulfobacteriota</taxon>
        <taxon>Desulfobacteria</taxon>
        <taxon>Desulfobacterales</taxon>
        <taxon>Desulfobacteraceae</taxon>
        <taxon>Desulfobacter</taxon>
    </lineage>
</organism>
<reference evidence="3 4" key="1">
    <citation type="submission" date="2018-06" db="EMBL/GenBank/DDBJ databases">
        <title>Complete Genome Sequence of Desulfobacter hydrogenophilus (DSM3380).</title>
        <authorList>
            <person name="Marietou A."/>
            <person name="Schreiber L."/>
            <person name="Marshall I."/>
            <person name="Jorgensen B."/>
        </authorList>
    </citation>
    <scope>NUCLEOTIDE SEQUENCE [LARGE SCALE GENOMIC DNA]</scope>
    <source>
        <strain evidence="3 4">DSM 3380</strain>
    </source>
</reference>
<evidence type="ECO:0000313" key="5">
    <source>
        <dbReference type="Proteomes" id="UP000293902"/>
    </source>
</evidence>
<accession>A0A328FAE3</accession>
<dbReference type="SUPFAM" id="SSF56784">
    <property type="entry name" value="HAD-like"/>
    <property type="match status" value="1"/>
</dbReference>
<dbReference type="RefSeq" id="WP_111959189.1">
    <property type="nucleotide sequence ID" value="NZ_CP036313.1"/>
</dbReference>
<evidence type="ECO:0000313" key="3">
    <source>
        <dbReference type="EMBL" id="RAM00660.1"/>
    </source>
</evidence>
<dbReference type="InterPro" id="IPR023214">
    <property type="entry name" value="HAD_sf"/>
</dbReference>
<gene>
    <name evidence="3" type="ORF">DO021_17870</name>
    <name evidence="2" type="ORF">EYB58_03705</name>
</gene>
<dbReference type="Gene3D" id="3.40.50.1000">
    <property type="entry name" value="HAD superfamily/HAD-like"/>
    <property type="match status" value="1"/>
</dbReference>
<dbReference type="InterPro" id="IPR006380">
    <property type="entry name" value="SPP-like_dom"/>
</dbReference>
<sequence length="138" mass="16174">MGGFAHRIIVLKWYNLDWTISLAYVTGRNKKLIHEAIHTYDLPIPDYAVGDVGATIYKPDKNWSNIVEWQEHIQKSWHHLGWEALKEVLQDLSFLLLQEPENQHEYKLSYYADLEIDKHSLKEDVFIALSGPPLYGQR</sequence>
<evidence type="ECO:0000313" key="2">
    <source>
        <dbReference type="EMBL" id="QBH12107.1"/>
    </source>
</evidence>
<dbReference type="OrthoDB" id="7847955at2"/>
<dbReference type="AlphaFoldDB" id="A0A328FAE3"/>
<dbReference type="EMBL" id="CP036313">
    <property type="protein sequence ID" value="QBH12107.1"/>
    <property type="molecule type" value="Genomic_DNA"/>
</dbReference>
<dbReference type="Proteomes" id="UP000293902">
    <property type="component" value="Chromosome"/>
</dbReference>
<dbReference type="Gene3D" id="3.90.1070.10">
    <property type="match status" value="1"/>
</dbReference>
<proteinExistence type="predicted"/>
<protein>
    <recommendedName>
        <fullName evidence="1">Sucrose phosphatase-like domain-containing protein</fullName>
    </recommendedName>
</protein>
<dbReference type="InterPro" id="IPR036412">
    <property type="entry name" value="HAD-like_sf"/>
</dbReference>
<name>A0A328FAE3_9BACT</name>
<evidence type="ECO:0000259" key="1">
    <source>
        <dbReference type="Pfam" id="PF05116"/>
    </source>
</evidence>